<sequence length="1113" mass="126286">MIEQEGTYTCINLTKEQFCDSLTSLLNKGTRQEYAELFEKIDVTCEGFVNWDKLGSHMLHEFYEREDRVKASQIPQWKDLKVLPSPHKETIQRVTYLKNSHKYLVISKEGIASIWNSNLQQQRCEKLTTESCRSKDLWVTHFTPMLNTNKMAVAYTSKEIAIYDLSNKIEFNRLYKIKELKYTPLCLDYWSSNDSSNEAYLVWGDVGGFVNILHFNSINIALFQRPSAHSESEICLTVPLSNVTKGIYRNVTYTKYQAHTDWVKQVGYLQFLDCFISCSTSWKDALVLGWMEKHVVTSEILSKSEKRQEARKIQKMVNFQIPQGINNFHYSPQFNLIATAGVNHKICLWNPYVKSKPNGILQGHMSSVVVVHIWSSRSLLFSFSKDKALRIWDIQLQVCVQRLVGMFPKVGDVFISLFLDEVTDHKEASNTGSSTNNSTSSSSSSSSSSPSKSSSNRESNRLFLTFGPIFTVIEMKNECRNRVVSHETVVVAVAYSPSYNQVVSLSQDGTLTFWMLDSGQKVKHLSNIHEKAEMLSLALDPNTNKLYTSSTDGCVKVWDFNGHCCHKLICAGGQEAEIGQVSVLKGSVAAVGWKRSITVFRDVEMKDFIVNPSEWKGLESHEDDILCMAFSPPCTLVTGAYNGEIIMWNTKSELATGYMKQRCRPQLSQSFRSATSGTVRSSAGARNSGRKTGSSRNRSRISSCRSEDYYDEQNEFGWTVVNVHLLDSRKCLDVNCANLVSCGGNGWVRFWNTDQSLLMAEFVAHKQAGSITMTVGSMDTYLITGDIQGWIKVWDISDYATDLSPSTLDIPPPLLTTFQPHTDMVNSLRLCERNQCPFIVSASSDSTVVISHINGQQIGVFGQEGHWKLDPCVRIEPETKMSSFPQDKEEDDDNEDEEDEEEEEEDGKEEIAMSNLEQGEEEEAIANPEMFRWNTWEKTILGKDYQEVRVKKRRRRQPGKLTNCQLTWEKAGPYSALNIPELESEEPLKRAEQNLLKSPTPVKNNQSSSISTLTQSLKAAFSERNLFPRYVIETEQKMKLQHQEILQQGTTNEQHESKSGKMPKQVSSKISSKGRSQYPRVWQGQVKLTKLKTVVAFSKKRPKPKKGSKKLED</sequence>
<dbReference type="PROSITE" id="PS00678">
    <property type="entry name" value="WD_REPEATS_1"/>
    <property type="match status" value="2"/>
</dbReference>
<keyword evidence="6" id="KW-1185">Reference proteome</keyword>
<accession>A0AA36FN35</accession>
<feature type="repeat" description="WD" evidence="3">
    <location>
        <begin position="618"/>
        <end position="652"/>
    </location>
</feature>
<evidence type="ECO:0000256" key="4">
    <source>
        <dbReference type="SAM" id="MobiDB-lite"/>
    </source>
</evidence>
<dbReference type="InterPro" id="IPR015943">
    <property type="entry name" value="WD40/YVTN_repeat-like_dom_sf"/>
</dbReference>
<evidence type="ECO:0000256" key="1">
    <source>
        <dbReference type="ARBA" id="ARBA00022574"/>
    </source>
</evidence>
<dbReference type="Pfam" id="PF00400">
    <property type="entry name" value="WD40"/>
    <property type="match status" value="5"/>
</dbReference>
<feature type="compositionally biased region" description="Acidic residues" evidence="4">
    <location>
        <begin position="888"/>
        <end position="908"/>
    </location>
</feature>
<dbReference type="InterPro" id="IPR019775">
    <property type="entry name" value="WD40_repeat_CS"/>
</dbReference>
<evidence type="ECO:0000256" key="2">
    <source>
        <dbReference type="ARBA" id="ARBA00022737"/>
    </source>
</evidence>
<dbReference type="PROSITE" id="PS50294">
    <property type="entry name" value="WD_REPEATS_REGION"/>
    <property type="match status" value="3"/>
</dbReference>
<keyword evidence="1 3" id="KW-0853">WD repeat</keyword>
<feature type="repeat" description="WD" evidence="3">
    <location>
        <begin position="483"/>
        <end position="524"/>
    </location>
</feature>
<dbReference type="Gene3D" id="2.130.10.10">
    <property type="entry name" value="YVTN repeat-like/Quinoprotein amine dehydrogenase"/>
    <property type="match status" value="4"/>
</dbReference>
<dbReference type="InterPro" id="IPR051242">
    <property type="entry name" value="WD-EF-hand_domain"/>
</dbReference>
<dbReference type="SMART" id="SM00320">
    <property type="entry name" value="WD40"/>
    <property type="match status" value="10"/>
</dbReference>
<name>A0AA36FN35_OCTVU</name>
<feature type="compositionally biased region" description="Low complexity" evidence="4">
    <location>
        <begin position="429"/>
        <end position="457"/>
    </location>
</feature>
<dbReference type="EMBL" id="OX597841">
    <property type="protein sequence ID" value="CAI9742939.1"/>
    <property type="molecule type" value="Genomic_DNA"/>
</dbReference>
<dbReference type="PANTHER" id="PTHR44324">
    <property type="entry name" value="WD40 REPEAT DOMAIN 95"/>
    <property type="match status" value="1"/>
</dbReference>
<proteinExistence type="predicted"/>
<gene>
    <name evidence="5" type="ORF">OCTVUL_1B002965</name>
</gene>
<feature type="region of interest" description="Disordered" evidence="4">
    <location>
        <begin position="1047"/>
        <end position="1081"/>
    </location>
</feature>
<feature type="compositionally biased region" description="Polar residues" evidence="4">
    <location>
        <begin position="671"/>
        <end position="685"/>
    </location>
</feature>
<dbReference type="Proteomes" id="UP001162480">
    <property type="component" value="Chromosome 28"/>
</dbReference>
<feature type="repeat" description="WD" evidence="3">
    <location>
        <begin position="527"/>
        <end position="561"/>
    </location>
</feature>
<reference evidence="5" key="1">
    <citation type="submission" date="2023-08" db="EMBL/GenBank/DDBJ databases">
        <authorList>
            <person name="Alioto T."/>
            <person name="Alioto T."/>
            <person name="Gomez Garrido J."/>
        </authorList>
    </citation>
    <scope>NUCLEOTIDE SEQUENCE</scope>
</reference>
<feature type="region of interest" description="Disordered" evidence="4">
    <location>
        <begin position="427"/>
        <end position="458"/>
    </location>
</feature>
<dbReference type="PROSITE" id="PS50082">
    <property type="entry name" value="WD_REPEATS_2"/>
    <property type="match status" value="4"/>
</dbReference>
<evidence type="ECO:0000313" key="6">
    <source>
        <dbReference type="Proteomes" id="UP001162480"/>
    </source>
</evidence>
<feature type="compositionally biased region" description="Polar residues" evidence="4">
    <location>
        <begin position="1065"/>
        <end position="1075"/>
    </location>
</feature>
<dbReference type="InterPro" id="IPR036322">
    <property type="entry name" value="WD40_repeat_dom_sf"/>
</dbReference>
<evidence type="ECO:0000313" key="5">
    <source>
        <dbReference type="EMBL" id="CAI9742939.1"/>
    </source>
</evidence>
<protein>
    <submittedName>
        <fullName evidence="5">Repeat-containing 49-like isoform X2</fullName>
    </submittedName>
</protein>
<organism evidence="5 6">
    <name type="scientific">Octopus vulgaris</name>
    <name type="common">Common octopus</name>
    <dbReference type="NCBI Taxonomy" id="6645"/>
    <lineage>
        <taxon>Eukaryota</taxon>
        <taxon>Metazoa</taxon>
        <taxon>Spiralia</taxon>
        <taxon>Lophotrochozoa</taxon>
        <taxon>Mollusca</taxon>
        <taxon>Cephalopoda</taxon>
        <taxon>Coleoidea</taxon>
        <taxon>Octopodiformes</taxon>
        <taxon>Octopoda</taxon>
        <taxon>Incirrata</taxon>
        <taxon>Octopodidae</taxon>
        <taxon>Octopus</taxon>
    </lineage>
</organism>
<keyword evidence="2" id="KW-0677">Repeat</keyword>
<feature type="region of interest" description="Disordered" evidence="4">
    <location>
        <begin position="671"/>
        <end position="700"/>
    </location>
</feature>
<dbReference type="AlphaFoldDB" id="A0AA36FN35"/>
<evidence type="ECO:0000256" key="3">
    <source>
        <dbReference type="PROSITE-ProRule" id="PRU00221"/>
    </source>
</evidence>
<dbReference type="SUPFAM" id="SSF50978">
    <property type="entry name" value="WD40 repeat-like"/>
    <property type="match status" value="3"/>
</dbReference>
<dbReference type="InterPro" id="IPR001680">
    <property type="entry name" value="WD40_rpt"/>
</dbReference>
<feature type="region of interest" description="Disordered" evidence="4">
    <location>
        <begin position="878"/>
        <end position="929"/>
    </location>
</feature>
<feature type="repeat" description="WD" evidence="3">
    <location>
        <begin position="361"/>
        <end position="395"/>
    </location>
</feature>
<dbReference type="PANTHER" id="PTHR44324:SF1">
    <property type="entry name" value="WD REPEAT-CONTAINING PROTEIN 49"/>
    <property type="match status" value="1"/>
</dbReference>